<dbReference type="Pfam" id="PF00528">
    <property type="entry name" value="BPD_transp_1"/>
    <property type="match status" value="1"/>
</dbReference>
<dbReference type="Proteomes" id="UP000252008">
    <property type="component" value="Unassembled WGS sequence"/>
</dbReference>
<evidence type="ECO:0000259" key="8">
    <source>
        <dbReference type="PROSITE" id="PS50928"/>
    </source>
</evidence>
<proteinExistence type="inferred from homology"/>
<dbReference type="PANTHER" id="PTHR30151">
    <property type="entry name" value="ALKANE SULFONATE ABC TRANSPORTER-RELATED, MEMBRANE SUBUNIT"/>
    <property type="match status" value="1"/>
</dbReference>
<keyword evidence="5 7" id="KW-1133">Transmembrane helix</keyword>
<evidence type="ECO:0000256" key="6">
    <source>
        <dbReference type="ARBA" id="ARBA00023136"/>
    </source>
</evidence>
<dbReference type="GO" id="GO:0005886">
    <property type="term" value="C:plasma membrane"/>
    <property type="evidence" value="ECO:0007669"/>
    <property type="project" value="UniProtKB-SubCell"/>
</dbReference>
<dbReference type="EMBL" id="UEGS01000001">
    <property type="protein sequence ID" value="SRX82098.1"/>
    <property type="molecule type" value="Genomic_DNA"/>
</dbReference>
<comment type="similarity">
    <text evidence="7">Belongs to the binding-protein-dependent transport system permease family.</text>
</comment>
<dbReference type="RefSeq" id="WP_083143677.1">
    <property type="nucleotide sequence ID" value="NZ_MVID01000009.1"/>
</dbReference>
<keyword evidence="6 7" id="KW-0472">Membrane</keyword>
<feature type="domain" description="ABC transmembrane type-1" evidence="8">
    <location>
        <begin position="74"/>
        <end position="254"/>
    </location>
</feature>
<feature type="transmembrane region" description="Helical" evidence="7">
    <location>
        <begin position="78"/>
        <end position="100"/>
    </location>
</feature>
<dbReference type="CDD" id="cd06261">
    <property type="entry name" value="TM_PBP2"/>
    <property type="match status" value="1"/>
</dbReference>
<gene>
    <name evidence="9" type="ORF">MPP7335_03856</name>
</gene>
<feature type="transmembrane region" description="Helical" evidence="7">
    <location>
        <begin position="112"/>
        <end position="132"/>
    </location>
</feature>
<protein>
    <submittedName>
        <fullName evidence="9">ABC transporter [Pelagibacterium halotolerans B2]</fullName>
    </submittedName>
</protein>
<dbReference type="GO" id="GO:0055085">
    <property type="term" value="P:transmembrane transport"/>
    <property type="evidence" value="ECO:0007669"/>
    <property type="project" value="InterPro"/>
</dbReference>
<dbReference type="PANTHER" id="PTHR30151:SF38">
    <property type="entry name" value="ALIPHATIC SULFONATES TRANSPORT PERMEASE PROTEIN SSUC-RELATED"/>
    <property type="match status" value="1"/>
</dbReference>
<accession>A0A375YLS6</accession>
<comment type="subcellular location">
    <subcellularLocation>
        <location evidence="1 7">Cell membrane</location>
        <topology evidence="1 7">Multi-pass membrane protein</topology>
    </subcellularLocation>
</comment>
<evidence type="ECO:0000256" key="4">
    <source>
        <dbReference type="ARBA" id="ARBA00022692"/>
    </source>
</evidence>
<dbReference type="SUPFAM" id="SSF161098">
    <property type="entry name" value="MetI-like"/>
    <property type="match status" value="1"/>
</dbReference>
<organism evidence="9 10">
    <name type="scientific">Mycolicibacterium parafortuitum</name>
    <name type="common">Mycobacterium parafortuitum</name>
    <dbReference type="NCBI Taxonomy" id="39692"/>
    <lineage>
        <taxon>Bacteria</taxon>
        <taxon>Bacillati</taxon>
        <taxon>Actinomycetota</taxon>
        <taxon>Actinomycetes</taxon>
        <taxon>Mycobacteriales</taxon>
        <taxon>Mycobacteriaceae</taxon>
        <taxon>Mycolicibacterium</taxon>
    </lineage>
</organism>
<dbReference type="Gene3D" id="1.10.3720.10">
    <property type="entry name" value="MetI-like"/>
    <property type="match status" value="1"/>
</dbReference>
<dbReference type="InterPro" id="IPR035906">
    <property type="entry name" value="MetI-like_sf"/>
</dbReference>
<dbReference type="STRING" id="39692.BST38_12795"/>
<dbReference type="InterPro" id="IPR000515">
    <property type="entry name" value="MetI-like"/>
</dbReference>
<feature type="transmembrane region" description="Helical" evidence="7">
    <location>
        <begin position="138"/>
        <end position="159"/>
    </location>
</feature>
<name>A0A375YLS6_MYCPF</name>
<keyword evidence="10" id="KW-1185">Reference proteome</keyword>
<evidence type="ECO:0000313" key="9">
    <source>
        <dbReference type="EMBL" id="SRX82098.1"/>
    </source>
</evidence>
<keyword evidence="2 7" id="KW-0813">Transport</keyword>
<evidence type="ECO:0000256" key="2">
    <source>
        <dbReference type="ARBA" id="ARBA00022448"/>
    </source>
</evidence>
<evidence type="ECO:0000256" key="3">
    <source>
        <dbReference type="ARBA" id="ARBA00022475"/>
    </source>
</evidence>
<evidence type="ECO:0000313" key="10">
    <source>
        <dbReference type="Proteomes" id="UP000252008"/>
    </source>
</evidence>
<evidence type="ECO:0000256" key="7">
    <source>
        <dbReference type="RuleBase" id="RU363032"/>
    </source>
</evidence>
<dbReference type="AlphaFoldDB" id="A0A375YLS6"/>
<reference evidence="9 10" key="1">
    <citation type="submission" date="2018-05" db="EMBL/GenBank/DDBJ databases">
        <authorList>
            <consortium name="IHU Genomes"/>
        </authorList>
    </citation>
    <scope>NUCLEOTIDE SEQUENCE [LARGE SCALE GENOMIC DNA]</scope>
    <source>
        <strain evidence="9 10">P7335</strain>
    </source>
</reference>
<feature type="transmembrane region" description="Helical" evidence="7">
    <location>
        <begin position="27"/>
        <end position="46"/>
    </location>
</feature>
<evidence type="ECO:0000256" key="5">
    <source>
        <dbReference type="ARBA" id="ARBA00022989"/>
    </source>
</evidence>
<dbReference type="PROSITE" id="PS50928">
    <property type="entry name" value="ABC_TM1"/>
    <property type="match status" value="1"/>
</dbReference>
<sequence length="269" mass="29324">MSTLDTTDPLGAQAVNAGDSHGKARPLSVIVALALIVAGWQVVAWMSSGWVPGIPAIAKAILSLLGRSSTYSDLGVTLLRLMVAFVLATILGILIGSAMGLWRPFEAFARPLVVVGLAIPDPMYFIFAVLLLGTDQEVGMLALVLAVIPFVVHGADSGVRNRDRNLDEMSRVYKLSRRSYFVDVLGRQIAPIALASMRTSLAFSWKIVVLMEALTQPNGVGAQIYYSFRLLRPAEMMAYALIFVVIMRTLEYVVFRPLDRRLAGWVGSR</sequence>
<feature type="transmembrane region" description="Helical" evidence="7">
    <location>
        <begin position="236"/>
        <end position="255"/>
    </location>
</feature>
<keyword evidence="4 7" id="KW-0812">Transmembrane</keyword>
<keyword evidence="3" id="KW-1003">Cell membrane</keyword>
<evidence type="ECO:0000256" key="1">
    <source>
        <dbReference type="ARBA" id="ARBA00004651"/>
    </source>
</evidence>